<gene>
    <name evidence="4" type="ORF">J3U88_14140</name>
</gene>
<accession>A0A8J7Q320</accession>
<dbReference type="InterPro" id="IPR011059">
    <property type="entry name" value="Metal-dep_hydrolase_composite"/>
</dbReference>
<keyword evidence="5" id="KW-1185">Reference proteome</keyword>
<feature type="domain" description="Amidohydrolase-related" evidence="3">
    <location>
        <begin position="76"/>
        <end position="425"/>
    </location>
</feature>
<reference evidence="4" key="1">
    <citation type="submission" date="2021-03" db="EMBL/GenBank/DDBJ databases">
        <authorList>
            <person name="Wang G."/>
        </authorList>
    </citation>
    <scope>NUCLEOTIDE SEQUENCE</scope>
    <source>
        <strain evidence="4">KCTC 12899</strain>
    </source>
</reference>
<evidence type="ECO:0000313" key="4">
    <source>
        <dbReference type="EMBL" id="MBO1319612.1"/>
    </source>
</evidence>
<dbReference type="SUPFAM" id="SSF51556">
    <property type="entry name" value="Metallo-dependent hydrolases"/>
    <property type="match status" value="1"/>
</dbReference>
<feature type="region of interest" description="Disordered" evidence="1">
    <location>
        <begin position="166"/>
        <end position="193"/>
    </location>
</feature>
<comment type="caution">
    <text evidence="4">The sequence shown here is derived from an EMBL/GenBank/DDBJ whole genome shotgun (WGS) entry which is preliminary data.</text>
</comment>
<dbReference type="InterPro" id="IPR032466">
    <property type="entry name" value="Metal_Hydrolase"/>
</dbReference>
<dbReference type="Gene3D" id="2.30.40.10">
    <property type="entry name" value="Urease, subunit C, domain 1"/>
    <property type="match status" value="1"/>
</dbReference>
<name>A0A8J7Q320_9BACT</name>
<dbReference type="InterPro" id="IPR057744">
    <property type="entry name" value="OTAase-like"/>
</dbReference>
<evidence type="ECO:0000259" key="3">
    <source>
        <dbReference type="Pfam" id="PF01979"/>
    </source>
</evidence>
<dbReference type="CDD" id="cd01299">
    <property type="entry name" value="Met_dep_hydrolase_A"/>
    <property type="match status" value="1"/>
</dbReference>
<dbReference type="Gene3D" id="3.20.20.140">
    <property type="entry name" value="Metal-dependent hydrolases"/>
    <property type="match status" value="1"/>
</dbReference>
<dbReference type="EMBL" id="JAFREP010000013">
    <property type="protein sequence ID" value="MBO1319612.1"/>
    <property type="molecule type" value="Genomic_DNA"/>
</dbReference>
<evidence type="ECO:0000313" key="5">
    <source>
        <dbReference type="Proteomes" id="UP000664417"/>
    </source>
</evidence>
<dbReference type="Proteomes" id="UP000664417">
    <property type="component" value="Unassembled WGS sequence"/>
</dbReference>
<sequence length="431" mass="46475">MVLYFRRFLALTLLLSGFATLHAQTVIYAGKLIDGVSDKVREEVTLVIQDGKIVRVEKGYISLKKADRVINLRDYTLLPGFIDLHTHLDGELHEKAYQERFSMNPADVALRATVYTKATLQAGFTTVRDLGDAYNVTISLREAIAKGWIEGPRIFTAAKSLATTGGHADPSNGVSAELQGDPGPKEGVINGPEDARKAVRQRYKDGADLIKITATGGVLSLAKSGQNPQFTMEELEAIISTANDYGFHVAAHAHGAEGINRALRAGVRTIEHGTYLNEEGIKLLKEKEAWLVPTLMAGETVLEMGKEEGALPPVVAQKAVIVGQYMLDNFSRAVKAGVPIAFGTDCGVSPHGRNAREFVLMVQNGMKPMAAIKAATSVAAEVLRQDDLGALTEGKIADIVAVKGDPIADIAILQNVAFVMKDGKVYREDLD</sequence>
<dbReference type="GO" id="GO:0016810">
    <property type="term" value="F:hydrolase activity, acting on carbon-nitrogen (but not peptide) bonds"/>
    <property type="evidence" value="ECO:0007669"/>
    <property type="project" value="InterPro"/>
</dbReference>
<dbReference type="AlphaFoldDB" id="A0A8J7Q320"/>
<evidence type="ECO:0000256" key="2">
    <source>
        <dbReference type="SAM" id="SignalP"/>
    </source>
</evidence>
<dbReference type="PANTHER" id="PTHR43135">
    <property type="entry name" value="ALPHA-D-RIBOSE 1-METHYLPHOSPHONATE 5-TRIPHOSPHATE DIPHOSPHATASE"/>
    <property type="match status" value="1"/>
</dbReference>
<feature type="chain" id="PRO_5035201075" evidence="2">
    <location>
        <begin position="24"/>
        <end position="431"/>
    </location>
</feature>
<dbReference type="InterPro" id="IPR006680">
    <property type="entry name" value="Amidohydro-rel"/>
</dbReference>
<evidence type="ECO:0000256" key="1">
    <source>
        <dbReference type="SAM" id="MobiDB-lite"/>
    </source>
</evidence>
<dbReference type="InterPro" id="IPR051781">
    <property type="entry name" value="Metallo-dep_Hydrolase"/>
</dbReference>
<dbReference type="SUPFAM" id="SSF51338">
    <property type="entry name" value="Composite domain of metallo-dependent hydrolases"/>
    <property type="match status" value="1"/>
</dbReference>
<dbReference type="Pfam" id="PF01979">
    <property type="entry name" value="Amidohydro_1"/>
    <property type="match status" value="1"/>
</dbReference>
<organism evidence="4 5">
    <name type="scientific">Acanthopleuribacter pedis</name>
    <dbReference type="NCBI Taxonomy" id="442870"/>
    <lineage>
        <taxon>Bacteria</taxon>
        <taxon>Pseudomonadati</taxon>
        <taxon>Acidobacteriota</taxon>
        <taxon>Holophagae</taxon>
        <taxon>Acanthopleuribacterales</taxon>
        <taxon>Acanthopleuribacteraceae</taxon>
        <taxon>Acanthopleuribacter</taxon>
    </lineage>
</organism>
<keyword evidence="2" id="KW-0732">Signal</keyword>
<proteinExistence type="predicted"/>
<dbReference type="PANTHER" id="PTHR43135:SF3">
    <property type="entry name" value="ALPHA-D-RIBOSE 1-METHYLPHOSPHONATE 5-TRIPHOSPHATE DIPHOSPHATASE"/>
    <property type="match status" value="1"/>
</dbReference>
<feature type="signal peptide" evidence="2">
    <location>
        <begin position="1"/>
        <end position="23"/>
    </location>
</feature>
<protein>
    <submittedName>
        <fullName evidence="4">Amidohydrolase family protein</fullName>
    </submittedName>
</protein>